<dbReference type="PROSITE" id="PS00216">
    <property type="entry name" value="SUGAR_TRANSPORT_1"/>
    <property type="match status" value="1"/>
</dbReference>
<feature type="transmembrane region" description="Helical" evidence="8">
    <location>
        <begin position="163"/>
        <end position="183"/>
    </location>
</feature>
<dbReference type="OrthoDB" id="6133115at2759"/>
<keyword evidence="5 8" id="KW-1133">Transmembrane helix</keyword>
<evidence type="ECO:0000256" key="6">
    <source>
        <dbReference type="ARBA" id="ARBA00023136"/>
    </source>
</evidence>
<evidence type="ECO:0000256" key="2">
    <source>
        <dbReference type="ARBA" id="ARBA00010992"/>
    </source>
</evidence>
<evidence type="ECO:0000256" key="3">
    <source>
        <dbReference type="ARBA" id="ARBA00022448"/>
    </source>
</evidence>
<dbReference type="InterPro" id="IPR050360">
    <property type="entry name" value="MFS_Sugar_Transporters"/>
</dbReference>
<dbReference type="PANTHER" id="PTHR48022:SF3">
    <property type="entry name" value="HEXOSE TRANSPORTER PROTEIN (AFU_ORTHOLOGUE AFUA_8G04480)-RELATED"/>
    <property type="match status" value="1"/>
</dbReference>
<sequence length="519" mass="57236">MAKSTDNAAGQALAEVLPQNDKAWYRVPYLLKLNLLLMIPLMSSAVAGFDGSLMNGLQALTSWKDDFGHPTGHTLGFVNAAQSFGSIIALPICGTLSDKIGRKKTLLLGGIIIVIASVIQAAAVNYPMFVASRVIVGIGAITIIQPSPLLISELCYPTHRGIYTALFWTFYYFGAIIAAWSTYGLQKNMPDSVWAWRGPSVLQGGLPVMQLLFWWKLPESPRWLIANDRSEEARAILAKFHTGNDVHHPLVTFEMNEITRAMEIDDAAKNVKWSALVATPGNRRRFLITCLLGFFSQWVGNSVVSFYLTLVLDSVGIKNPDTQTLINGLLQLFNFIAAMIAAGLVDRLGRRTLYNWSGIGMLFSFVAWTICSARFSIQPSDGLGIAVIVFIFVFFFHYDIAYTPLVFAYPTEILQYSIRSKGLSVELGIVYGSLVILSFVNPIALDALGWRWYILFCCITAVSVVANWILLPETKGRSLEEISELFDHEDVSNAARASAKLETGVEHCADVRGDEKVGL</sequence>
<organism evidence="10 11">
    <name type="scientific">Plectosphaerella cucumerina</name>
    <dbReference type="NCBI Taxonomy" id="40658"/>
    <lineage>
        <taxon>Eukaryota</taxon>
        <taxon>Fungi</taxon>
        <taxon>Dikarya</taxon>
        <taxon>Ascomycota</taxon>
        <taxon>Pezizomycotina</taxon>
        <taxon>Sordariomycetes</taxon>
        <taxon>Hypocreomycetidae</taxon>
        <taxon>Glomerellales</taxon>
        <taxon>Plectosphaerellaceae</taxon>
        <taxon>Plectosphaerella</taxon>
    </lineage>
</organism>
<feature type="transmembrane region" description="Helical" evidence="8">
    <location>
        <begin position="450"/>
        <end position="471"/>
    </location>
</feature>
<dbReference type="InterPro" id="IPR003663">
    <property type="entry name" value="Sugar/inositol_transpt"/>
</dbReference>
<dbReference type="SUPFAM" id="SSF103473">
    <property type="entry name" value="MFS general substrate transporter"/>
    <property type="match status" value="1"/>
</dbReference>
<comment type="subcellular location">
    <subcellularLocation>
        <location evidence="1">Membrane</location>
        <topology evidence="1">Multi-pass membrane protein</topology>
    </subcellularLocation>
</comment>
<feature type="transmembrane region" description="Helical" evidence="8">
    <location>
        <begin position="328"/>
        <end position="346"/>
    </location>
</feature>
<feature type="transmembrane region" description="Helical" evidence="8">
    <location>
        <begin position="74"/>
        <end position="93"/>
    </location>
</feature>
<feature type="transmembrane region" description="Helical" evidence="8">
    <location>
        <begin position="195"/>
        <end position="215"/>
    </location>
</feature>
<dbReference type="PANTHER" id="PTHR48022">
    <property type="entry name" value="PLASTIDIC GLUCOSE TRANSPORTER 4"/>
    <property type="match status" value="1"/>
</dbReference>
<evidence type="ECO:0000256" key="1">
    <source>
        <dbReference type="ARBA" id="ARBA00004141"/>
    </source>
</evidence>
<dbReference type="InterPro" id="IPR020846">
    <property type="entry name" value="MFS_dom"/>
</dbReference>
<accession>A0A8K0TMF8</accession>
<evidence type="ECO:0000259" key="9">
    <source>
        <dbReference type="PROSITE" id="PS50850"/>
    </source>
</evidence>
<evidence type="ECO:0000256" key="7">
    <source>
        <dbReference type="RuleBase" id="RU003346"/>
    </source>
</evidence>
<dbReference type="InterPro" id="IPR005829">
    <property type="entry name" value="Sugar_transporter_CS"/>
</dbReference>
<evidence type="ECO:0000313" key="10">
    <source>
        <dbReference type="EMBL" id="KAH7368261.1"/>
    </source>
</evidence>
<comment type="caution">
    <text evidence="10">The sequence shown here is derived from an EMBL/GenBank/DDBJ whole genome shotgun (WGS) entry which is preliminary data.</text>
</comment>
<dbReference type="FunFam" id="1.20.1250.20:FF:000117">
    <property type="entry name" value="MFS hexose transporter"/>
    <property type="match status" value="1"/>
</dbReference>
<dbReference type="EMBL" id="JAGPXD010000002">
    <property type="protein sequence ID" value="KAH7368261.1"/>
    <property type="molecule type" value="Genomic_DNA"/>
</dbReference>
<evidence type="ECO:0000256" key="5">
    <source>
        <dbReference type="ARBA" id="ARBA00022989"/>
    </source>
</evidence>
<name>A0A8K0TMF8_9PEZI</name>
<comment type="similarity">
    <text evidence="2 7">Belongs to the major facilitator superfamily. Sugar transporter (TC 2.A.1.1) family.</text>
</comment>
<dbReference type="InterPro" id="IPR036259">
    <property type="entry name" value="MFS_trans_sf"/>
</dbReference>
<feature type="transmembrane region" description="Helical" evidence="8">
    <location>
        <begin position="35"/>
        <end position="54"/>
    </location>
</feature>
<dbReference type="Proteomes" id="UP000813385">
    <property type="component" value="Unassembled WGS sequence"/>
</dbReference>
<feature type="transmembrane region" description="Helical" evidence="8">
    <location>
        <begin position="353"/>
        <end position="377"/>
    </location>
</feature>
<feature type="transmembrane region" description="Helical" evidence="8">
    <location>
        <begin position="423"/>
        <end position="444"/>
    </location>
</feature>
<dbReference type="AlphaFoldDB" id="A0A8K0TMF8"/>
<keyword evidence="3 7" id="KW-0813">Transport</keyword>
<dbReference type="GO" id="GO:0005351">
    <property type="term" value="F:carbohydrate:proton symporter activity"/>
    <property type="evidence" value="ECO:0007669"/>
    <property type="project" value="TreeGrafter"/>
</dbReference>
<feature type="domain" description="Major facilitator superfamily (MFS) profile" evidence="9">
    <location>
        <begin position="36"/>
        <end position="475"/>
    </location>
</feature>
<feature type="transmembrane region" description="Helical" evidence="8">
    <location>
        <begin position="130"/>
        <end position="151"/>
    </location>
</feature>
<evidence type="ECO:0000256" key="8">
    <source>
        <dbReference type="SAM" id="Phobius"/>
    </source>
</evidence>
<gene>
    <name evidence="10" type="ORF">B0T11DRAFT_62202</name>
</gene>
<feature type="transmembrane region" description="Helical" evidence="8">
    <location>
        <begin position="286"/>
        <end position="308"/>
    </location>
</feature>
<evidence type="ECO:0000313" key="11">
    <source>
        <dbReference type="Proteomes" id="UP000813385"/>
    </source>
</evidence>
<keyword evidence="6 8" id="KW-0472">Membrane</keyword>
<dbReference type="GO" id="GO:0016020">
    <property type="term" value="C:membrane"/>
    <property type="evidence" value="ECO:0007669"/>
    <property type="project" value="UniProtKB-SubCell"/>
</dbReference>
<keyword evidence="4 8" id="KW-0812">Transmembrane</keyword>
<feature type="transmembrane region" description="Helical" evidence="8">
    <location>
        <begin position="383"/>
        <end position="402"/>
    </location>
</feature>
<keyword evidence="11" id="KW-1185">Reference proteome</keyword>
<dbReference type="PROSITE" id="PS50850">
    <property type="entry name" value="MFS"/>
    <property type="match status" value="1"/>
</dbReference>
<feature type="transmembrane region" description="Helical" evidence="8">
    <location>
        <begin position="105"/>
        <end position="124"/>
    </location>
</feature>
<evidence type="ECO:0000256" key="4">
    <source>
        <dbReference type="ARBA" id="ARBA00022692"/>
    </source>
</evidence>
<reference evidence="10" key="1">
    <citation type="journal article" date="2021" name="Nat. Commun.">
        <title>Genetic determinants of endophytism in the Arabidopsis root mycobiome.</title>
        <authorList>
            <person name="Mesny F."/>
            <person name="Miyauchi S."/>
            <person name="Thiergart T."/>
            <person name="Pickel B."/>
            <person name="Atanasova L."/>
            <person name="Karlsson M."/>
            <person name="Huettel B."/>
            <person name="Barry K.W."/>
            <person name="Haridas S."/>
            <person name="Chen C."/>
            <person name="Bauer D."/>
            <person name="Andreopoulos W."/>
            <person name="Pangilinan J."/>
            <person name="LaButti K."/>
            <person name="Riley R."/>
            <person name="Lipzen A."/>
            <person name="Clum A."/>
            <person name="Drula E."/>
            <person name="Henrissat B."/>
            <person name="Kohler A."/>
            <person name="Grigoriev I.V."/>
            <person name="Martin F.M."/>
            <person name="Hacquard S."/>
        </authorList>
    </citation>
    <scope>NUCLEOTIDE SEQUENCE</scope>
    <source>
        <strain evidence="10">MPI-CAGE-AT-0016</strain>
    </source>
</reference>
<dbReference type="NCBIfam" id="TIGR00879">
    <property type="entry name" value="SP"/>
    <property type="match status" value="1"/>
</dbReference>
<protein>
    <submittedName>
        <fullName evidence="10">General substrate transporter</fullName>
    </submittedName>
</protein>
<dbReference type="Gene3D" id="1.20.1250.20">
    <property type="entry name" value="MFS general substrate transporter like domains"/>
    <property type="match status" value="1"/>
</dbReference>
<proteinExistence type="inferred from homology"/>
<dbReference type="Pfam" id="PF00083">
    <property type="entry name" value="Sugar_tr"/>
    <property type="match status" value="1"/>
</dbReference>
<dbReference type="InterPro" id="IPR005828">
    <property type="entry name" value="MFS_sugar_transport-like"/>
</dbReference>